<dbReference type="EMBL" id="BGPR01009513">
    <property type="protein sequence ID" value="GBN40481.1"/>
    <property type="molecule type" value="Genomic_DNA"/>
</dbReference>
<evidence type="ECO:0000313" key="2">
    <source>
        <dbReference type="Proteomes" id="UP000499080"/>
    </source>
</evidence>
<dbReference type="Proteomes" id="UP000499080">
    <property type="component" value="Unassembled WGS sequence"/>
</dbReference>
<evidence type="ECO:0000313" key="1">
    <source>
        <dbReference type="EMBL" id="GBN40481.1"/>
    </source>
</evidence>
<keyword evidence="2" id="KW-1185">Reference proteome</keyword>
<protein>
    <submittedName>
        <fullName evidence="1">Uncharacterized protein</fullName>
    </submittedName>
</protein>
<name>A0A4Y2NMG4_ARAVE</name>
<organism evidence="1 2">
    <name type="scientific">Araneus ventricosus</name>
    <name type="common">Orbweaver spider</name>
    <name type="synonym">Epeira ventricosa</name>
    <dbReference type="NCBI Taxonomy" id="182803"/>
    <lineage>
        <taxon>Eukaryota</taxon>
        <taxon>Metazoa</taxon>
        <taxon>Ecdysozoa</taxon>
        <taxon>Arthropoda</taxon>
        <taxon>Chelicerata</taxon>
        <taxon>Arachnida</taxon>
        <taxon>Araneae</taxon>
        <taxon>Araneomorphae</taxon>
        <taxon>Entelegynae</taxon>
        <taxon>Araneoidea</taxon>
        <taxon>Araneidae</taxon>
        <taxon>Araneus</taxon>
    </lineage>
</organism>
<sequence length="115" mass="13599">MVSSLQASQEVHRLGPGNARFYHNQPHNTVIHLCFWGEQNIGGQVVWWQEYIQARIRRLTTQSSGTASSGGQYCDAQFIQDWFFWGVLQWMWDAFHRRWWTLSRCNERVIELLGV</sequence>
<reference evidence="1 2" key="1">
    <citation type="journal article" date="2019" name="Sci. Rep.">
        <title>Orb-weaving spider Araneus ventricosus genome elucidates the spidroin gene catalogue.</title>
        <authorList>
            <person name="Kono N."/>
            <person name="Nakamura H."/>
            <person name="Ohtoshi R."/>
            <person name="Moran D.A.P."/>
            <person name="Shinohara A."/>
            <person name="Yoshida Y."/>
            <person name="Fujiwara M."/>
            <person name="Mori M."/>
            <person name="Tomita M."/>
            <person name="Arakawa K."/>
        </authorList>
    </citation>
    <scope>NUCLEOTIDE SEQUENCE [LARGE SCALE GENOMIC DNA]</scope>
</reference>
<dbReference type="AlphaFoldDB" id="A0A4Y2NMG4"/>
<gene>
    <name evidence="1" type="ORF">AVEN_3766_1</name>
</gene>
<proteinExistence type="predicted"/>
<comment type="caution">
    <text evidence="1">The sequence shown here is derived from an EMBL/GenBank/DDBJ whole genome shotgun (WGS) entry which is preliminary data.</text>
</comment>
<accession>A0A4Y2NMG4</accession>